<accession>A0A2V1E849</accession>
<dbReference type="InterPro" id="IPR029069">
    <property type="entry name" value="HotDog_dom_sf"/>
</dbReference>
<dbReference type="Gene3D" id="3.10.129.10">
    <property type="entry name" value="Hotdog Thioesterase"/>
    <property type="match status" value="1"/>
</dbReference>
<organism evidence="1 2">
    <name type="scientific">Periconia macrospinosa</name>
    <dbReference type="NCBI Taxonomy" id="97972"/>
    <lineage>
        <taxon>Eukaryota</taxon>
        <taxon>Fungi</taxon>
        <taxon>Dikarya</taxon>
        <taxon>Ascomycota</taxon>
        <taxon>Pezizomycotina</taxon>
        <taxon>Dothideomycetes</taxon>
        <taxon>Pleosporomycetidae</taxon>
        <taxon>Pleosporales</taxon>
        <taxon>Massarineae</taxon>
        <taxon>Periconiaceae</taxon>
        <taxon>Periconia</taxon>
    </lineage>
</organism>
<dbReference type="AlphaFoldDB" id="A0A2V1E849"/>
<keyword evidence="2" id="KW-1185">Reference proteome</keyword>
<protein>
    <submittedName>
        <fullName evidence="1">Uncharacterized protein</fullName>
    </submittedName>
</protein>
<reference evidence="1 2" key="1">
    <citation type="journal article" date="2018" name="Sci. Rep.">
        <title>Comparative genomics provides insights into the lifestyle and reveals functional heterogeneity of dark septate endophytic fungi.</title>
        <authorList>
            <person name="Knapp D.G."/>
            <person name="Nemeth J.B."/>
            <person name="Barry K."/>
            <person name="Hainaut M."/>
            <person name="Henrissat B."/>
            <person name="Johnson J."/>
            <person name="Kuo A."/>
            <person name="Lim J.H.P."/>
            <person name="Lipzen A."/>
            <person name="Nolan M."/>
            <person name="Ohm R.A."/>
            <person name="Tamas L."/>
            <person name="Grigoriev I.V."/>
            <person name="Spatafora J.W."/>
            <person name="Nagy L.G."/>
            <person name="Kovacs G.M."/>
        </authorList>
    </citation>
    <scope>NUCLEOTIDE SEQUENCE [LARGE SCALE GENOMIC DNA]</scope>
    <source>
        <strain evidence="1 2">DSE2036</strain>
    </source>
</reference>
<sequence length="88" mass="9473">MSVWLELYQRPAAGSNIVPRTLSLCKFGASLVGFPTICHGGTIMTMMDEALGFAMIANDAAAAGLEIDEYNHMKGETQRKANEQGLPL</sequence>
<dbReference type="EMBL" id="KZ805312">
    <property type="protein sequence ID" value="PVI05824.1"/>
    <property type="molecule type" value="Genomic_DNA"/>
</dbReference>
<proteinExistence type="predicted"/>
<name>A0A2V1E849_9PLEO</name>
<dbReference type="SUPFAM" id="SSF54637">
    <property type="entry name" value="Thioesterase/thiol ester dehydrase-isomerase"/>
    <property type="match status" value="1"/>
</dbReference>
<gene>
    <name evidence="1" type="ORF">DM02DRAFT_610504</name>
</gene>
<dbReference type="Proteomes" id="UP000244855">
    <property type="component" value="Unassembled WGS sequence"/>
</dbReference>
<evidence type="ECO:0000313" key="1">
    <source>
        <dbReference type="EMBL" id="PVI05824.1"/>
    </source>
</evidence>
<evidence type="ECO:0000313" key="2">
    <source>
        <dbReference type="Proteomes" id="UP000244855"/>
    </source>
</evidence>
<dbReference type="OrthoDB" id="506431at2759"/>